<comment type="caution">
    <text evidence="1">The sequence shown here is derived from an EMBL/GenBank/DDBJ whole genome shotgun (WGS) entry which is preliminary data.</text>
</comment>
<organism evidence="1 2">
    <name type="scientific">Anaerotignum neopropionicum</name>
    <dbReference type="NCBI Taxonomy" id="36847"/>
    <lineage>
        <taxon>Bacteria</taxon>
        <taxon>Bacillati</taxon>
        <taxon>Bacillota</taxon>
        <taxon>Clostridia</taxon>
        <taxon>Lachnospirales</taxon>
        <taxon>Anaerotignaceae</taxon>
        <taxon>Anaerotignum</taxon>
    </lineage>
</organism>
<proteinExistence type="predicted"/>
<accession>A0A136WBK5</accession>
<dbReference type="OrthoDB" id="9791535at2"/>
<dbReference type="EMBL" id="LRVM01000013">
    <property type="protein sequence ID" value="KXL51891.1"/>
    <property type="molecule type" value="Genomic_DNA"/>
</dbReference>
<dbReference type="Proteomes" id="UP000070539">
    <property type="component" value="Unassembled WGS sequence"/>
</dbReference>
<dbReference type="InterPro" id="IPR010181">
    <property type="entry name" value="CGCAxxGCC_motif"/>
</dbReference>
<dbReference type="PATRIC" id="fig|36847.3.peg.3212"/>
<dbReference type="Pfam" id="PF09719">
    <property type="entry name" value="C_GCAxxG_C_C"/>
    <property type="match status" value="1"/>
</dbReference>
<evidence type="ECO:0000313" key="2">
    <source>
        <dbReference type="Proteomes" id="UP000070539"/>
    </source>
</evidence>
<name>A0A136WBK5_9FIRM</name>
<sequence length="138" mass="15125">MDSRIEKVMENHQKGYNCSQAVACAYCDLFGVDEKEAFRAVECFGRGMGIMGTCGAVSAMAYLVGLKVSDVDLDRPRSKVSSYNTLKPMTQAFVDKNRSLDCKTLKGLDTGVVLRSCTGCIQDAAEIVETYLLKEKSE</sequence>
<dbReference type="RefSeq" id="WP_066090443.1">
    <property type="nucleotide sequence ID" value="NZ_LRVM01000013.1"/>
</dbReference>
<protein>
    <submittedName>
        <fullName evidence="1">Putative redox-active protein</fullName>
    </submittedName>
</protein>
<reference evidence="1 2" key="1">
    <citation type="submission" date="2016-01" db="EMBL/GenBank/DDBJ databases">
        <title>Genome sequence of Clostridium neopropionicum X4, DSM-3847.</title>
        <authorList>
            <person name="Poehlein A."/>
            <person name="Beck M.H."/>
            <person name="Bengelsdorf F.R."/>
            <person name="Daniel R."/>
            <person name="Duerre P."/>
        </authorList>
    </citation>
    <scope>NUCLEOTIDE SEQUENCE [LARGE SCALE GENOMIC DNA]</scope>
    <source>
        <strain evidence="1 2">DSM-3847</strain>
    </source>
</reference>
<evidence type="ECO:0000313" key="1">
    <source>
        <dbReference type="EMBL" id="KXL51891.1"/>
    </source>
</evidence>
<gene>
    <name evidence="1" type="ORF">CLNEO_27490</name>
</gene>
<dbReference type="STRING" id="36847.CLNEO_27490"/>
<dbReference type="AlphaFoldDB" id="A0A136WBK5"/>
<keyword evidence="2" id="KW-1185">Reference proteome</keyword>